<evidence type="ECO:0000313" key="2">
    <source>
        <dbReference type="Proteomes" id="UP000293345"/>
    </source>
</evidence>
<name>A0A4Q2K4C2_9ACTN</name>
<reference evidence="1 2" key="1">
    <citation type="submission" date="2019-01" db="EMBL/GenBank/DDBJ databases">
        <title>Senegalimassilia sp. nov. KGMB04484 isolated human feces.</title>
        <authorList>
            <person name="Han K.-I."/>
            <person name="Kim J.-S."/>
            <person name="Lee K.C."/>
            <person name="Suh M.K."/>
            <person name="Eom M.K."/>
            <person name="Lee J.H."/>
            <person name="Park S.-H."/>
            <person name="Kang S.W."/>
            <person name="Park J.-E."/>
            <person name="Oh B.S."/>
            <person name="Yu S.Y."/>
            <person name="Choi S.-H."/>
            <person name="Lee D.H."/>
            <person name="Yoon H."/>
            <person name="Kim B.-Y."/>
            <person name="Lee J.H."/>
            <person name="Lee J.-S."/>
        </authorList>
    </citation>
    <scope>NUCLEOTIDE SEQUENCE [LARGE SCALE GENOMIC DNA]</scope>
    <source>
        <strain evidence="1 2">KGMB04484</strain>
    </source>
</reference>
<comment type="caution">
    <text evidence="1">The sequence shown here is derived from an EMBL/GenBank/DDBJ whole genome shotgun (WGS) entry which is preliminary data.</text>
</comment>
<gene>
    <name evidence="1" type="ORF">ET524_11180</name>
</gene>
<dbReference type="OrthoDB" id="4931488at2"/>
<organism evidence="1 2">
    <name type="scientific">Senegalimassilia faecalis</name>
    <dbReference type="NCBI Taxonomy" id="2509433"/>
    <lineage>
        <taxon>Bacteria</taxon>
        <taxon>Bacillati</taxon>
        <taxon>Actinomycetota</taxon>
        <taxon>Coriobacteriia</taxon>
        <taxon>Coriobacteriales</taxon>
        <taxon>Coriobacteriaceae</taxon>
        <taxon>Senegalimassilia</taxon>
    </lineage>
</organism>
<dbReference type="Proteomes" id="UP000293345">
    <property type="component" value="Unassembled WGS sequence"/>
</dbReference>
<accession>A0A4Q2K4C2</accession>
<protein>
    <submittedName>
        <fullName evidence="1">Uncharacterized protein</fullName>
    </submittedName>
</protein>
<sequence>MESSNNNGAGLLSLFLYTMQEYDGIVSSVPLRTRDDLCSDVVHCTSRDYGFEYEEVSWAAVSIRMMLQRKYYSNGESVQLKRLLAIAERDQRFDGVKVAEIRRRLKSLKHREVELSLPNGKVVSGHFKNIEDVVYGGLLHADYDKALRLRSFPKDVRFYALAPFVIERERLIVDFKELCLSSGVCEIGTIEGDRAPIAGLDVLRGEDRLIAKSPYWANVAGHDAMDEEIEKTVDALSEDDKNALLVAMDFVEMLKSEPLDLKALRSVVLRDYWADWDDFGQASEMIKSIPAPGASTHVMHEGGAEYAQVKILPKVSHAWVTNTPQVLTGMYLVLLTKRFGMWKVNGIMNSCVENGEVERRS</sequence>
<keyword evidence="2" id="KW-1185">Reference proteome</keyword>
<dbReference type="EMBL" id="SDPW01000001">
    <property type="protein sequence ID" value="RXZ54981.1"/>
    <property type="molecule type" value="Genomic_DNA"/>
</dbReference>
<proteinExistence type="predicted"/>
<evidence type="ECO:0000313" key="1">
    <source>
        <dbReference type="EMBL" id="RXZ54981.1"/>
    </source>
</evidence>
<dbReference type="AlphaFoldDB" id="A0A4Q2K4C2"/>
<dbReference type="RefSeq" id="WP_129425904.1">
    <property type="nucleotide sequence ID" value="NZ_SDPW01000001.1"/>
</dbReference>